<evidence type="ECO:0000313" key="2">
    <source>
        <dbReference type="EMBL" id="KAF2791234.1"/>
    </source>
</evidence>
<accession>A0A6A6X4Z1</accession>
<evidence type="ECO:0000313" key="3">
    <source>
        <dbReference type="Proteomes" id="UP000799757"/>
    </source>
</evidence>
<dbReference type="EMBL" id="MU002030">
    <property type="protein sequence ID" value="KAF2791234.1"/>
    <property type="molecule type" value="Genomic_DNA"/>
</dbReference>
<proteinExistence type="predicted"/>
<reference evidence="2" key="1">
    <citation type="journal article" date="2020" name="Stud. Mycol.">
        <title>101 Dothideomycetes genomes: a test case for predicting lifestyles and emergence of pathogens.</title>
        <authorList>
            <person name="Haridas S."/>
            <person name="Albert R."/>
            <person name="Binder M."/>
            <person name="Bloem J."/>
            <person name="Labutti K."/>
            <person name="Salamov A."/>
            <person name="Andreopoulos B."/>
            <person name="Baker S."/>
            <person name="Barry K."/>
            <person name="Bills G."/>
            <person name="Bluhm B."/>
            <person name="Cannon C."/>
            <person name="Castanera R."/>
            <person name="Culley D."/>
            <person name="Daum C."/>
            <person name="Ezra D."/>
            <person name="Gonzalez J."/>
            <person name="Henrissat B."/>
            <person name="Kuo A."/>
            <person name="Liang C."/>
            <person name="Lipzen A."/>
            <person name="Lutzoni F."/>
            <person name="Magnuson J."/>
            <person name="Mondo S."/>
            <person name="Nolan M."/>
            <person name="Ohm R."/>
            <person name="Pangilinan J."/>
            <person name="Park H.-J."/>
            <person name="Ramirez L."/>
            <person name="Alfaro M."/>
            <person name="Sun H."/>
            <person name="Tritt A."/>
            <person name="Yoshinaga Y."/>
            <person name="Zwiers L.-H."/>
            <person name="Turgeon B."/>
            <person name="Goodwin S."/>
            <person name="Spatafora J."/>
            <person name="Crous P."/>
            <person name="Grigoriev I."/>
        </authorList>
    </citation>
    <scope>NUCLEOTIDE SEQUENCE</scope>
    <source>
        <strain evidence="2">CBS 109.77</strain>
    </source>
</reference>
<sequence length="66" mass="6934">MTALSSTSRLVAPSLPSPSSITRSTPFMRPETLRKSPTGNSSTRKQPSPDPPSWGLGSQVSKPPGI</sequence>
<gene>
    <name evidence="2" type="ORF">K505DRAFT_327021</name>
</gene>
<protein>
    <submittedName>
        <fullName evidence="2">Uncharacterized protein</fullName>
    </submittedName>
</protein>
<name>A0A6A6X4Z1_9PLEO</name>
<dbReference type="AlphaFoldDB" id="A0A6A6X4Z1"/>
<feature type="compositionally biased region" description="Polar residues" evidence="1">
    <location>
        <begin position="35"/>
        <end position="46"/>
    </location>
</feature>
<evidence type="ECO:0000256" key="1">
    <source>
        <dbReference type="SAM" id="MobiDB-lite"/>
    </source>
</evidence>
<feature type="region of interest" description="Disordered" evidence="1">
    <location>
        <begin position="1"/>
        <end position="66"/>
    </location>
</feature>
<dbReference type="Proteomes" id="UP000799757">
    <property type="component" value="Unassembled WGS sequence"/>
</dbReference>
<organism evidence="2 3">
    <name type="scientific">Melanomma pulvis-pyrius CBS 109.77</name>
    <dbReference type="NCBI Taxonomy" id="1314802"/>
    <lineage>
        <taxon>Eukaryota</taxon>
        <taxon>Fungi</taxon>
        <taxon>Dikarya</taxon>
        <taxon>Ascomycota</taxon>
        <taxon>Pezizomycotina</taxon>
        <taxon>Dothideomycetes</taxon>
        <taxon>Pleosporomycetidae</taxon>
        <taxon>Pleosporales</taxon>
        <taxon>Melanommataceae</taxon>
        <taxon>Melanomma</taxon>
    </lineage>
</organism>
<feature type="compositionally biased region" description="Polar residues" evidence="1">
    <location>
        <begin position="56"/>
        <end position="66"/>
    </location>
</feature>
<keyword evidence="3" id="KW-1185">Reference proteome</keyword>